<evidence type="ECO:0000313" key="2">
    <source>
        <dbReference type="EMBL" id="MBA0763518.1"/>
    </source>
</evidence>
<gene>
    <name evidence="2" type="ORF">Gotri_012951</name>
</gene>
<keyword evidence="3" id="KW-1185">Reference proteome</keyword>
<accession>A0A7J9DSA8</accession>
<dbReference type="EMBL" id="JABEZW010000004">
    <property type="protein sequence ID" value="MBA0763518.1"/>
    <property type="molecule type" value="Genomic_DNA"/>
</dbReference>
<comment type="caution">
    <text evidence="2">The sequence shown here is derived from an EMBL/GenBank/DDBJ whole genome shotgun (WGS) entry which is preliminary data.</text>
</comment>
<name>A0A7J9DSA8_9ROSI</name>
<reference evidence="2 3" key="1">
    <citation type="journal article" date="2019" name="Genome Biol. Evol.">
        <title>Insights into the evolution of the New World diploid cottons (Gossypium, subgenus Houzingenia) based on genome sequencing.</title>
        <authorList>
            <person name="Grover C.E."/>
            <person name="Arick M.A. 2nd"/>
            <person name="Thrash A."/>
            <person name="Conover J.L."/>
            <person name="Sanders W.S."/>
            <person name="Peterson D.G."/>
            <person name="Frelichowski J.E."/>
            <person name="Scheffler J.A."/>
            <person name="Scheffler B.E."/>
            <person name="Wendel J.F."/>
        </authorList>
    </citation>
    <scope>NUCLEOTIDE SEQUENCE [LARGE SCALE GENOMIC DNA]</scope>
    <source>
        <strain evidence="2">8</strain>
        <tissue evidence="2">Leaf</tissue>
    </source>
</reference>
<feature type="region of interest" description="Disordered" evidence="1">
    <location>
        <begin position="54"/>
        <end position="76"/>
    </location>
</feature>
<dbReference type="PANTHER" id="PTHR36045">
    <property type="entry name" value="OS04G0558500 PROTEIN"/>
    <property type="match status" value="1"/>
</dbReference>
<dbReference type="Proteomes" id="UP000593568">
    <property type="component" value="Unassembled WGS sequence"/>
</dbReference>
<organism evidence="2 3">
    <name type="scientific">Gossypium trilobum</name>
    <dbReference type="NCBI Taxonomy" id="34281"/>
    <lineage>
        <taxon>Eukaryota</taxon>
        <taxon>Viridiplantae</taxon>
        <taxon>Streptophyta</taxon>
        <taxon>Embryophyta</taxon>
        <taxon>Tracheophyta</taxon>
        <taxon>Spermatophyta</taxon>
        <taxon>Magnoliopsida</taxon>
        <taxon>eudicotyledons</taxon>
        <taxon>Gunneridae</taxon>
        <taxon>Pentapetalae</taxon>
        <taxon>rosids</taxon>
        <taxon>malvids</taxon>
        <taxon>Malvales</taxon>
        <taxon>Malvaceae</taxon>
        <taxon>Malvoideae</taxon>
        <taxon>Gossypium</taxon>
    </lineage>
</organism>
<feature type="region of interest" description="Disordered" evidence="1">
    <location>
        <begin position="130"/>
        <end position="176"/>
    </location>
</feature>
<dbReference type="AlphaFoldDB" id="A0A7J9DSA8"/>
<evidence type="ECO:0000256" key="1">
    <source>
        <dbReference type="SAM" id="MobiDB-lite"/>
    </source>
</evidence>
<feature type="compositionally biased region" description="Basic and acidic residues" evidence="1">
    <location>
        <begin position="163"/>
        <end position="172"/>
    </location>
</feature>
<dbReference type="PANTHER" id="PTHR36045:SF2">
    <property type="entry name" value="OS04G0558500 PROTEIN"/>
    <property type="match status" value="1"/>
</dbReference>
<proteinExistence type="predicted"/>
<protein>
    <submittedName>
        <fullName evidence="2">Uncharacterized protein</fullName>
    </submittedName>
</protein>
<evidence type="ECO:0000313" key="3">
    <source>
        <dbReference type="Proteomes" id="UP000593568"/>
    </source>
</evidence>
<sequence>MNPQADKLVRRITMVATVTASYFLLTADYGPEPNVLDPIKKSILSAQSSLKEFIVGSSREEHQGSSQSSNNNAKEHPTGSVYFVHIAFEEGISMADLEELQSDVKEMAEKILEYRATIPDQLKTTLDSILSTQRPDLPRIDDGSEPGPSAQNNADSIEMNSDAEQRAEEKIRSLKGKTSSNISAMPVVLKRMKVCISRIEKLESCNGIIHPALKKRKLVDPIKLYFHN</sequence>
<feature type="compositionally biased region" description="Polar residues" evidence="1">
    <location>
        <begin position="149"/>
        <end position="159"/>
    </location>
</feature>